<feature type="chain" id="PRO_5037532720" evidence="1">
    <location>
        <begin position="19"/>
        <end position="407"/>
    </location>
</feature>
<dbReference type="AlphaFoldDB" id="A0A931E5W5"/>
<dbReference type="EMBL" id="JADWYR010000001">
    <property type="protein sequence ID" value="MBG9374949.1"/>
    <property type="molecule type" value="Genomic_DNA"/>
</dbReference>
<keyword evidence="1" id="KW-0732">Signal</keyword>
<dbReference type="PANTHER" id="PTHR10151">
    <property type="entry name" value="ECTONUCLEOTIDE PYROPHOSPHATASE/PHOSPHODIESTERASE"/>
    <property type="match status" value="1"/>
</dbReference>
<feature type="signal peptide" evidence="1">
    <location>
        <begin position="1"/>
        <end position="18"/>
    </location>
</feature>
<gene>
    <name evidence="2" type="ORF">I5907_01780</name>
</gene>
<evidence type="ECO:0000313" key="3">
    <source>
        <dbReference type="Proteomes" id="UP000628448"/>
    </source>
</evidence>
<reference evidence="2" key="1">
    <citation type="submission" date="2020-11" db="EMBL/GenBank/DDBJ databases">
        <title>Bacterial whole genome sequence for Panacibacter sp. DH6.</title>
        <authorList>
            <person name="Le V."/>
            <person name="Ko S."/>
            <person name="Ahn C.-Y."/>
            <person name="Oh H.-M."/>
        </authorList>
    </citation>
    <scope>NUCLEOTIDE SEQUENCE</scope>
    <source>
        <strain evidence="2">DH6</strain>
    </source>
</reference>
<sequence>MKKLLFIALLCCSAMAMAQKKKAVFIIIDGIPADLIEKLNTPTIKAIAGEGGFTPAYCGGEKGAYNETPTISAVGYNTVLTGTWVNKHNVWDNDIAEPNYRYYTIFRYLKEADPSKKIAIFSTWLDNRTKLAGDALPATGNIKFDYAFDGLELDTSHYPHDRNAEYIRKIDDTVSTVAGEYIKANGPDLSWVYLEHTDDMGHRYGDSKQYYDAIEAADGRIKKVWDAIQYRKKQFGEDWLIIVTTDHGRDPKSGHNHGGQSDREKLGWIATNAKNLNAEFKAGTASQADIMPAIARFMHMVVPKENAMEIDGTSFIGNISAIEPNAKPENGKIVVTWKAVTAKGNAKIWLSTTNNFKTGGKDDYKMVAEVPVSQQQVSIDVSKMPSQMYKIVIEAPDNILNRWVLVK</sequence>
<evidence type="ECO:0000313" key="2">
    <source>
        <dbReference type="EMBL" id="MBG9374949.1"/>
    </source>
</evidence>
<dbReference type="RefSeq" id="WP_196989031.1">
    <property type="nucleotide sequence ID" value="NZ_JADWYR010000001.1"/>
</dbReference>
<name>A0A931E5W5_9BACT</name>
<organism evidence="2 3">
    <name type="scientific">Panacibacter microcysteis</name>
    <dbReference type="NCBI Taxonomy" id="2793269"/>
    <lineage>
        <taxon>Bacteria</taxon>
        <taxon>Pseudomonadati</taxon>
        <taxon>Bacteroidota</taxon>
        <taxon>Chitinophagia</taxon>
        <taxon>Chitinophagales</taxon>
        <taxon>Chitinophagaceae</taxon>
        <taxon>Panacibacter</taxon>
    </lineage>
</organism>
<comment type="caution">
    <text evidence="2">The sequence shown here is derived from an EMBL/GenBank/DDBJ whole genome shotgun (WGS) entry which is preliminary data.</text>
</comment>
<keyword evidence="3" id="KW-1185">Reference proteome</keyword>
<dbReference type="PANTHER" id="PTHR10151:SF120">
    <property type="entry name" value="BIS(5'-ADENOSYL)-TRIPHOSPHATASE"/>
    <property type="match status" value="1"/>
</dbReference>
<dbReference type="Pfam" id="PF01663">
    <property type="entry name" value="Phosphodiest"/>
    <property type="match status" value="1"/>
</dbReference>
<dbReference type="Proteomes" id="UP000628448">
    <property type="component" value="Unassembled WGS sequence"/>
</dbReference>
<protein>
    <submittedName>
        <fullName evidence="2">Alkaline phosphatase family protein</fullName>
    </submittedName>
</protein>
<dbReference type="SUPFAM" id="SSF53649">
    <property type="entry name" value="Alkaline phosphatase-like"/>
    <property type="match status" value="1"/>
</dbReference>
<dbReference type="GO" id="GO:0016787">
    <property type="term" value="F:hydrolase activity"/>
    <property type="evidence" value="ECO:0007669"/>
    <property type="project" value="UniProtKB-ARBA"/>
</dbReference>
<dbReference type="InterPro" id="IPR017850">
    <property type="entry name" value="Alkaline_phosphatase_core_sf"/>
</dbReference>
<evidence type="ECO:0000256" key="1">
    <source>
        <dbReference type="SAM" id="SignalP"/>
    </source>
</evidence>
<dbReference type="Gene3D" id="3.40.720.10">
    <property type="entry name" value="Alkaline Phosphatase, subunit A"/>
    <property type="match status" value="1"/>
</dbReference>
<dbReference type="InterPro" id="IPR002591">
    <property type="entry name" value="Phosphodiest/P_Trfase"/>
</dbReference>
<proteinExistence type="predicted"/>
<accession>A0A931E5W5</accession>